<proteinExistence type="predicted"/>
<evidence type="ECO:0000313" key="2">
    <source>
        <dbReference type="Proteomes" id="UP000183076"/>
    </source>
</evidence>
<organism evidence="1 2">
    <name type="scientific">Sulfitobacter pontiacus</name>
    <dbReference type="NCBI Taxonomy" id="60137"/>
    <lineage>
        <taxon>Bacteria</taxon>
        <taxon>Pseudomonadati</taxon>
        <taxon>Pseudomonadota</taxon>
        <taxon>Alphaproteobacteria</taxon>
        <taxon>Rhodobacterales</taxon>
        <taxon>Roseobacteraceae</taxon>
        <taxon>Sulfitobacter</taxon>
    </lineage>
</organism>
<name>A0A1H2WDP5_9RHOB</name>
<dbReference type="RefSeq" id="WP_074635400.1">
    <property type="nucleotide sequence ID" value="NZ_CP160849.1"/>
</dbReference>
<evidence type="ECO:0000313" key="1">
    <source>
        <dbReference type="EMBL" id="SDW78647.1"/>
    </source>
</evidence>
<dbReference type="Proteomes" id="UP000183076">
    <property type="component" value="Unassembled WGS sequence"/>
</dbReference>
<dbReference type="STRING" id="60137.SAMN04488041_103229"/>
<dbReference type="Gene3D" id="3.30.420.310">
    <property type="entry name" value="2-keto-3-deoxy-galactonokinase, C-terminal domain"/>
    <property type="match status" value="1"/>
</dbReference>
<dbReference type="AlphaFoldDB" id="A0A1H2WDP5"/>
<dbReference type="Pfam" id="PF05035">
    <property type="entry name" value="DGOK"/>
    <property type="match status" value="1"/>
</dbReference>
<dbReference type="Gene3D" id="3.30.420.300">
    <property type="entry name" value="2-keto-3-deoxy-galactonokinase, substrate binding domain"/>
    <property type="match status" value="1"/>
</dbReference>
<dbReference type="GO" id="GO:0008671">
    <property type="term" value="F:2-dehydro-3-deoxygalactonokinase activity"/>
    <property type="evidence" value="ECO:0007669"/>
    <property type="project" value="InterPro"/>
</dbReference>
<dbReference type="GO" id="GO:0034194">
    <property type="term" value="P:D-galactonate catabolic process"/>
    <property type="evidence" value="ECO:0007669"/>
    <property type="project" value="InterPro"/>
</dbReference>
<dbReference type="GeneID" id="94021348"/>
<reference evidence="2" key="1">
    <citation type="submission" date="2016-10" db="EMBL/GenBank/DDBJ databases">
        <authorList>
            <person name="Varghese N."/>
            <person name="Submissions S."/>
        </authorList>
    </citation>
    <scope>NUCLEOTIDE SEQUENCE [LARGE SCALE GENOMIC DNA]</scope>
    <source>
        <strain evidence="2">DSM 10014</strain>
    </source>
</reference>
<dbReference type="InterPro" id="IPR042257">
    <property type="entry name" value="DGOK_C"/>
</dbReference>
<gene>
    <name evidence="1" type="ORF">SAMN04488041_103229</name>
</gene>
<sequence length="304" mass="32170">MQHYAEWIAVDWGTSNLRVWMMGADGKPFASDRSDKGMAGLTQDGFEPALLSLIDPYLNPDHVTPVICAGMVGAREGWREAAYVATPCAPPDARAAVAVQAHDPRIAVHILPGVKQMAAPDVMRGEETQIAGVLHSQPAFDGILCLPGTHTKWVHISAGEIVSFQTCMTGEMFALLASQSVLRHSVTTAEWDEDSFIDGVTQAMDSPQSFASRLFGLRAGGLLQGTPAGSARARLSGLLVGLELAGTRPYWLGRHVAILGADSVAAHYRNALAAQGVQAETLDNAGLTLAGLTSAYRSLKGALV</sequence>
<keyword evidence="1" id="KW-0808">Transferase</keyword>
<protein>
    <submittedName>
        <fullName evidence="1">2-keto-3-deoxygalactonate kinase</fullName>
    </submittedName>
</protein>
<dbReference type="InterPro" id="IPR007729">
    <property type="entry name" value="DGOK"/>
</dbReference>
<accession>A0A1H2WDP5</accession>
<dbReference type="EMBL" id="FNNB01000003">
    <property type="protein sequence ID" value="SDW78647.1"/>
    <property type="molecule type" value="Genomic_DNA"/>
</dbReference>
<keyword evidence="1" id="KW-0418">Kinase</keyword>
<dbReference type="InterPro" id="IPR042258">
    <property type="entry name" value="DGOK_N"/>
</dbReference>